<keyword evidence="4 10" id="KW-1133">Transmembrane helix</keyword>
<feature type="transmembrane region" description="Helical" evidence="10">
    <location>
        <begin position="342"/>
        <end position="364"/>
    </location>
</feature>
<accession>A0AAV7XE78</accession>
<feature type="transmembrane region" description="Helical" evidence="10">
    <location>
        <begin position="318"/>
        <end position="335"/>
    </location>
</feature>
<dbReference type="Pfam" id="PF00083">
    <property type="entry name" value="Sugar_tr"/>
    <property type="match status" value="1"/>
</dbReference>
<keyword evidence="8" id="KW-0813">Transport</keyword>
<dbReference type="EMBL" id="JAPTSV010000011">
    <property type="protein sequence ID" value="KAJ1522660.1"/>
    <property type="molecule type" value="Genomic_DNA"/>
</dbReference>
<dbReference type="PROSITE" id="PS00216">
    <property type="entry name" value="SUGAR_TRANSPORT_1"/>
    <property type="match status" value="1"/>
</dbReference>
<dbReference type="InterPro" id="IPR050549">
    <property type="entry name" value="MFS_Trehalose_Transporter"/>
</dbReference>
<keyword evidence="6" id="KW-0325">Glycoprotein</keyword>
<dbReference type="InterPro" id="IPR005828">
    <property type="entry name" value="MFS_sugar_transport-like"/>
</dbReference>
<feature type="transmembrane region" description="Helical" evidence="10">
    <location>
        <begin position="278"/>
        <end position="298"/>
    </location>
</feature>
<feature type="transmembrane region" description="Helical" evidence="10">
    <location>
        <begin position="46"/>
        <end position="68"/>
    </location>
</feature>
<dbReference type="SUPFAM" id="SSF103473">
    <property type="entry name" value="MFS general substrate transporter"/>
    <property type="match status" value="1"/>
</dbReference>
<evidence type="ECO:0000256" key="10">
    <source>
        <dbReference type="SAM" id="Phobius"/>
    </source>
</evidence>
<reference evidence="12" key="1">
    <citation type="submission" date="2022-12" db="EMBL/GenBank/DDBJ databases">
        <title>Chromosome-level genome assembly of the bean flower thrips Megalurothrips usitatus.</title>
        <authorList>
            <person name="Ma L."/>
            <person name="Liu Q."/>
            <person name="Li H."/>
            <person name="Cai W."/>
        </authorList>
    </citation>
    <scope>NUCLEOTIDE SEQUENCE</scope>
    <source>
        <strain evidence="12">Cailab_2022a</strain>
    </source>
</reference>
<dbReference type="InterPro" id="IPR036259">
    <property type="entry name" value="MFS_trans_sf"/>
</dbReference>
<dbReference type="AlphaFoldDB" id="A0AAV7XE78"/>
<feature type="transmembrane region" description="Helical" evidence="10">
    <location>
        <begin position="376"/>
        <end position="401"/>
    </location>
</feature>
<comment type="subcellular location">
    <subcellularLocation>
        <location evidence="1">Cell membrane</location>
        <topology evidence="1">Multi-pass membrane protein</topology>
    </subcellularLocation>
</comment>
<evidence type="ECO:0000256" key="5">
    <source>
        <dbReference type="ARBA" id="ARBA00023136"/>
    </source>
</evidence>
<evidence type="ECO:0000313" key="13">
    <source>
        <dbReference type="Proteomes" id="UP001075354"/>
    </source>
</evidence>
<evidence type="ECO:0000256" key="4">
    <source>
        <dbReference type="ARBA" id="ARBA00022989"/>
    </source>
</evidence>
<feature type="domain" description="Major facilitator superfamily (MFS) profile" evidence="11">
    <location>
        <begin position="12"/>
        <end position="467"/>
    </location>
</feature>
<dbReference type="GO" id="GO:0005886">
    <property type="term" value="C:plasma membrane"/>
    <property type="evidence" value="ECO:0007669"/>
    <property type="project" value="UniProtKB-SubCell"/>
</dbReference>
<keyword evidence="3 10" id="KW-0812">Transmembrane</keyword>
<dbReference type="PROSITE" id="PS00217">
    <property type="entry name" value="SUGAR_TRANSPORT_2"/>
    <property type="match status" value="1"/>
</dbReference>
<comment type="similarity">
    <text evidence="7">Belongs to the major facilitator superfamily. Sugar transporter (TC 2.A.1.1) family. Trehalose transporter subfamily.</text>
</comment>
<feature type="transmembrane region" description="Helical" evidence="10">
    <location>
        <begin position="80"/>
        <end position="103"/>
    </location>
</feature>
<evidence type="ECO:0000259" key="11">
    <source>
        <dbReference type="PROSITE" id="PS50850"/>
    </source>
</evidence>
<dbReference type="PROSITE" id="PS50850">
    <property type="entry name" value="MFS"/>
    <property type="match status" value="1"/>
</dbReference>
<feature type="transmembrane region" description="Helical" evidence="10">
    <location>
        <begin position="169"/>
        <end position="188"/>
    </location>
</feature>
<dbReference type="NCBIfam" id="TIGR00879">
    <property type="entry name" value="SP"/>
    <property type="match status" value="1"/>
</dbReference>
<gene>
    <name evidence="12" type="ORF">ONE63_001826</name>
</gene>
<comment type="caution">
    <text evidence="12">The sequence shown here is derived from an EMBL/GenBank/DDBJ whole genome shotgun (WGS) entry which is preliminary data.</text>
</comment>
<dbReference type="GO" id="GO:0051119">
    <property type="term" value="F:sugar transmembrane transporter activity"/>
    <property type="evidence" value="ECO:0007669"/>
    <property type="project" value="InterPro"/>
</dbReference>
<dbReference type="Gene3D" id="1.20.1250.20">
    <property type="entry name" value="MFS general substrate transporter like domains"/>
    <property type="match status" value="1"/>
</dbReference>
<evidence type="ECO:0000256" key="9">
    <source>
        <dbReference type="SAM" id="MobiDB-lite"/>
    </source>
</evidence>
<dbReference type="PANTHER" id="PTHR48021:SF1">
    <property type="entry name" value="GH07001P-RELATED"/>
    <property type="match status" value="1"/>
</dbReference>
<dbReference type="InterPro" id="IPR044775">
    <property type="entry name" value="MFS_ERD6/Tret1-like"/>
</dbReference>
<feature type="transmembrane region" description="Helical" evidence="10">
    <location>
        <begin position="140"/>
        <end position="157"/>
    </location>
</feature>
<feature type="transmembrane region" description="Helical" evidence="10">
    <location>
        <begin position="115"/>
        <end position="134"/>
    </location>
</feature>
<dbReference type="FunFam" id="1.20.1250.20:FF:000055">
    <property type="entry name" value="Facilitated trehalose transporter Tret1-2 homolog"/>
    <property type="match status" value="1"/>
</dbReference>
<name>A0AAV7XE78_9NEOP</name>
<evidence type="ECO:0000256" key="8">
    <source>
        <dbReference type="RuleBase" id="RU003346"/>
    </source>
</evidence>
<dbReference type="CDD" id="cd17358">
    <property type="entry name" value="MFS_GLUT6_8_Class3_like"/>
    <property type="match status" value="1"/>
</dbReference>
<dbReference type="PANTHER" id="PTHR48021">
    <property type="match status" value="1"/>
</dbReference>
<evidence type="ECO:0000256" key="3">
    <source>
        <dbReference type="ARBA" id="ARBA00022692"/>
    </source>
</evidence>
<evidence type="ECO:0000256" key="6">
    <source>
        <dbReference type="ARBA" id="ARBA00023180"/>
    </source>
</evidence>
<dbReference type="Proteomes" id="UP001075354">
    <property type="component" value="Chromosome 11"/>
</dbReference>
<dbReference type="InterPro" id="IPR005829">
    <property type="entry name" value="Sugar_transporter_CS"/>
</dbReference>
<feature type="transmembrane region" description="Helical" evidence="10">
    <location>
        <begin position="194"/>
        <end position="214"/>
    </location>
</feature>
<evidence type="ECO:0000256" key="1">
    <source>
        <dbReference type="ARBA" id="ARBA00004651"/>
    </source>
</evidence>
<dbReference type="InterPro" id="IPR020846">
    <property type="entry name" value="MFS_dom"/>
</dbReference>
<keyword evidence="2" id="KW-1003">Cell membrane</keyword>
<feature type="transmembrane region" description="Helical" evidence="10">
    <location>
        <begin position="413"/>
        <end position="432"/>
    </location>
</feature>
<protein>
    <recommendedName>
        <fullName evidence="11">Major facilitator superfamily (MFS) profile domain-containing protein</fullName>
    </recommendedName>
</protein>
<evidence type="ECO:0000256" key="7">
    <source>
        <dbReference type="ARBA" id="ARBA00024348"/>
    </source>
</evidence>
<feature type="transmembrane region" description="Helical" evidence="10">
    <location>
        <begin position="444"/>
        <end position="463"/>
    </location>
</feature>
<keyword evidence="13" id="KW-1185">Reference proteome</keyword>
<evidence type="ECO:0000256" key="2">
    <source>
        <dbReference type="ARBA" id="ARBA00022475"/>
    </source>
</evidence>
<keyword evidence="5 10" id="KW-0472">Membrane</keyword>
<evidence type="ECO:0000313" key="12">
    <source>
        <dbReference type="EMBL" id="KAJ1522660.1"/>
    </source>
</evidence>
<feature type="region of interest" description="Disordered" evidence="9">
    <location>
        <begin position="484"/>
        <end position="511"/>
    </location>
</feature>
<organism evidence="12 13">
    <name type="scientific">Megalurothrips usitatus</name>
    <name type="common">bean blossom thrips</name>
    <dbReference type="NCBI Taxonomy" id="439358"/>
    <lineage>
        <taxon>Eukaryota</taxon>
        <taxon>Metazoa</taxon>
        <taxon>Ecdysozoa</taxon>
        <taxon>Arthropoda</taxon>
        <taxon>Hexapoda</taxon>
        <taxon>Insecta</taxon>
        <taxon>Pterygota</taxon>
        <taxon>Neoptera</taxon>
        <taxon>Paraneoptera</taxon>
        <taxon>Thysanoptera</taxon>
        <taxon>Terebrantia</taxon>
        <taxon>Thripoidea</taxon>
        <taxon>Thripidae</taxon>
        <taxon>Megalurothrips</taxon>
    </lineage>
</organism>
<sequence length="511" mass="54390">MPVPPSQMNPAVRLVQGNGKVLHEENSRTVLTVWGPSKEARTVNQFLAAFAATFGALCGGTFFAWSGTVEPLIKEISTETFSWIAACLPLGAFAGSMFAGAVANAFGRQRTLASLAPPMLLAWLLLLCVDSPLLLVLGRLLAGVAFGILSVVAGMYVSEIASPSVRGTLGAFFQLQITVGLLVGGLTGKLADPAHIAYAAMPLPVVFFGLIWFMPESPVFLLSRGQSERARASLQWLRGDQYDVAQEVASIRHSIMESQQSKASAKDLFTSRVATKGLVVALGLMGAQQLSGVNAVIFYTSKIFEKAGSTMSASDCSIVVFVVQVLATFLSMLLADRAGRRVLLLLSSSVLTVCLAMLAVYYHIQGSGHDMNGVTWLPLATVAVFFVMFSLGLGPLPWCVVSEVFSPSTKGPASSIACGANWLMAFTVTKFFPNLEALVQMSGAFFIFTAIAALGTAFIFLVVPETKGKTLEQILAELAGDKIYPSSSTPEAVDEEEEEREACKGKSPFPL</sequence>
<dbReference type="PRINTS" id="PR00171">
    <property type="entry name" value="SUGRTRNSPORT"/>
</dbReference>
<dbReference type="InterPro" id="IPR003663">
    <property type="entry name" value="Sugar/inositol_transpt"/>
</dbReference>
<proteinExistence type="inferred from homology"/>